<evidence type="ECO:0000256" key="8">
    <source>
        <dbReference type="ARBA" id="ARBA00023277"/>
    </source>
</evidence>
<keyword evidence="6" id="KW-0456">Lyase</keyword>
<sequence length="318" mass="33903">MNALKRIGLCGVVPVVVIEDAKDAVPTAKALYDGGVDVMEITFRTSAAKESIRRVAEEFPDICVGAGTVLTLDQAKAAVEAGAKFIVLPGFNREVVKWCVENDIAVTPGCVTPTEIMEALGLGVEVLKFFPANVYGGLDGMKALSAPFGKVKFIPTGGVSDKNLAEYVAAPFVYAVGGSWLCNKADIAAGNFDTITDLCKKARQTVLGYEVAHVGVNCDSGEKSAEVCGQFSKAFGFEIKEGNSSNFSSPAIEVTKQIFPGKNGHIAIRTANMERAVEDLKKKGFSIDMETAKYKGEKMIAVYLTHDFGGFAVHLLQK</sequence>
<dbReference type="InterPro" id="IPR013785">
    <property type="entry name" value="Aldolase_TIM"/>
</dbReference>
<accession>A0A1M6G3J1</accession>
<dbReference type="CDD" id="cd00452">
    <property type="entry name" value="KDPG_aldolase"/>
    <property type="match status" value="1"/>
</dbReference>
<comment type="subunit">
    <text evidence="4">Homotrimer.</text>
</comment>
<dbReference type="PANTHER" id="PTHR30246:SF1">
    <property type="entry name" value="2-DEHYDRO-3-DEOXY-6-PHOSPHOGALACTONATE ALDOLASE-RELATED"/>
    <property type="match status" value="1"/>
</dbReference>
<dbReference type="PROSITE" id="PS00159">
    <property type="entry name" value="ALDOLASE_KDPG_KHG_1"/>
    <property type="match status" value="1"/>
</dbReference>
<gene>
    <name evidence="10" type="ORF">SAMN05444373_10215</name>
</gene>
<evidence type="ECO:0000256" key="4">
    <source>
        <dbReference type="ARBA" id="ARBA00011233"/>
    </source>
</evidence>
<evidence type="ECO:0000259" key="9">
    <source>
        <dbReference type="PROSITE" id="PS51819"/>
    </source>
</evidence>
<evidence type="ECO:0000256" key="3">
    <source>
        <dbReference type="ARBA" id="ARBA00006906"/>
    </source>
</evidence>
<feature type="domain" description="VOC" evidence="9">
    <location>
        <begin position="210"/>
        <end position="318"/>
    </location>
</feature>
<evidence type="ECO:0000256" key="1">
    <source>
        <dbReference type="ARBA" id="ARBA00000654"/>
    </source>
</evidence>
<keyword evidence="8" id="KW-0119">Carbohydrate metabolism</keyword>
<comment type="similarity">
    <text evidence="3">Belongs to the KHG/KDPG aldolase family.</text>
</comment>
<evidence type="ECO:0000313" key="10">
    <source>
        <dbReference type="EMBL" id="SHJ04450.1"/>
    </source>
</evidence>
<dbReference type="PANTHER" id="PTHR30246">
    <property type="entry name" value="2-KETO-3-DEOXY-6-PHOSPHOGLUCONATE ALDOLASE"/>
    <property type="match status" value="1"/>
</dbReference>
<dbReference type="InterPro" id="IPR000887">
    <property type="entry name" value="Aldlse_KDPG_KHG"/>
</dbReference>
<dbReference type="EC" id="4.1.2.14" evidence="5"/>
<dbReference type="GO" id="GO:0008675">
    <property type="term" value="F:2-dehydro-3-deoxy-phosphogluconate aldolase activity"/>
    <property type="evidence" value="ECO:0007669"/>
    <property type="project" value="UniProtKB-EC"/>
</dbReference>
<dbReference type="Gene3D" id="3.10.180.10">
    <property type="entry name" value="2,3-Dihydroxybiphenyl 1,2-Dioxygenase, domain 1"/>
    <property type="match status" value="1"/>
</dbReference>
<comment type="catalytic activity">
    <reaction evidence="1">
        <text>2-dehydro-3-deoxy-6-phospho-D-gluconate = D-glyceraldehyde 3-phosphate + pyruvate</text>
        <dbReference type="Rhea" id="RHEA:17089"/>
        <dbReference type="ChEBI" id="CHEBI:15361"/>
        <dbReference type="ChEBI" id="CHEBI:57569"/>
        <dbReference type="ChEBI" id="CHEBI:59776"/>
        <dbReference type="EC" id="4.1.2.14"/>
    </reaction>
</comment>
<dbReference type="Proteomes" id="UP000324781">
    <property type="component" value="Unassembled WGS sequence"/>
</dbReference>
<dbReference type="EMBL" id="FQZP01000021">
    <property type="protein sequence ID" value="SHJ04450.1"/>
    <property type="molecule type" value="Genomic_DNA"/>
</dbReference>
<evidence type="ECO:0000256" key="5">
    <source>
        <dbReference type="ARBA" id="ARBA00013063"/>
    </source>
</evidence>
<dbReference type="AlphaFoldDB" id="A0A1M6G3J1"/>
<dbReference type="NCBIfam" id="TIGR01182">
    <property type="entry name" value="eda"/>
    <property type="match status" value="1"/>
</dbReference>
<name>A0A1M6G3J1_9FIRM</name>
<dbReference type="SUPFAM" id="SSF51569">
    <property type="entry name" value="Aldolase"/>
    <property type="match status" value="1"/>
</dbReference>
<dbReference type="Gene3D" id="3.20.20.70">
    <property type="entry name" value="Aldolase class I"/>
    <property type="match status" value="1"/>
</dbReference>
<keyword evidence="11" id="KW-1185">Reference proteome</keyword>
<evidence type="ECO:0000256" key="7">
    <source>
        <dbReference type="ARBA" id="ARBA00023270"/>
    </source>
</evidence>
<dbReference type="RefSeq" id="WP_324448300.1">
    <property type="nucleotide sequence ID" value="NZ_DAONMB010000007.1"/>
</dbReference>
<comment type="pathway">
    <text evidence="2">Carbohydrate acid metabolism; 2-dehydro-3-deoxy-D-gluconate degradation; D-glyceraldehyde 3-phosphate and pyruvate from 2-dehydro-3-deoxy-D-gluconate: step 2/2.</text>
</comment>
<dbReference type="Pfam" id="PF01081">
    <property type="entry name" value="Aldolase"/>
    <property type="match status" value="1"/>
</dbReference>
<evidence type="ECO:0000313" key="11">
    <source>
        <dbReference type="Proteomes" id="UP000324781"/>
    </source>
</evidence>
<organism evidence="10 11">
    <name type="scientific">Thermoclostridium caenicola</name>
    <dbReference type="NCBI Taxonomy" id="659425"/>
    <lineage>
        <taxon>Bacteria</taxon>
        <taxon>Bacillati</taxon>
        <taxon>Bacillota</taxon>
        <taxon>Clostridia</taxon>
        <taxon>Eubacteriales</taxon>
        <taxon>Oscillospiraceae</taxon>
        <taxon>Thermoclostridium</taxon>
    </lineage>
</organism>
<dbReference type="InterPro" id="IPR029068">
    <property type="entry name" value="Glyas_Bleomycin-R_OHBP_Dase"/>
</dbReference>
<reference evidence="10 11" key="1">
    <citation type="submission" date="2016-11" db="EMBL/GenBank/DDBJ databases">
        <authorList>
            <person name="Varghese N."/>
            <person name="Submissions S."/>
        </authorList>
    </citation>
    <scope>NUCLEOTIDE SEQUENCE [LARGE SCALE GENOMIC DNA]</scope>
    <source>
        <strain evidence="10 11">DSM 19027</strain>
    </source>
</reference>
<keyword evidence="7" id="KW-0704">Schiff base</keyword>
<dbReference type="PROSITE" id="PS51819">
    <property type="entry name" value="VOC"/>
    <property type="match status" value="1"/>
</dbReference>
<dbReference type="InterPro" id="IPR037523">
    <property type="entry name" value="VOC_core"/>
</dbReference>
<dbReference type="PROSITE" id="PS00160">
    <property type="entry name" value="ALDOLASE_KDPG_KHG_2"/>
    <property type="match status" value="1"/>
</dbReference>
<protein>
    <recommendedName>
        <fullName evidence="5">2-dehydro-3-deoxy-phosphogluconate aldolase</fullName>
        <ecNumber evidence="5">4.1.2.14</ecNumber>
    </recommendedName>
</protein>
<proteinExistence type="inferred from homology"/>
<dbReference type="SUPFAM" id="SSF54593">
    <property type="entry name" value="Glyoxalase/Bleomycin resistance protein/Dihydroxybiphenyl dioxygenase"/>
    <property type="match status" value="1"/>
</dbReference>
<dbReference type="InterPro" id="IPR031337">
    <property type="entry name" value="KDPG/KHG_AS_1"/>
</dbReference>
<evidence type="ECO:0000256" key="6">
    <source>
        <dbReference type="ARBA" id="ARBA00023239"/>
    </source>
</evidence>
<dbReference type="InterPro" id="IPR031338">
    <property type="entry name" value="KDPG/KHG_AS_2"/>
</dbReference>
<dbReference type="NCBIfam" id="NF004325">
    <property type="entry name" value="PRK05718.1"/>
    <property type="match status" value="1"/>
</dbReference>
<evidence type="ECO:0000256" key="2">
    <source>
        <dbReference type="ARBA" id="ARBA00004736"/>
    </source>
</evidence>